<dbReference type="InterPro" id="IPR013499">
    <property type="entry name" value="TopoI_euk"/>
</dbReference>
<dbReference type="PROSITE" id="PS00176">
    <property type="entry name" value="TOPO_IB_1"/>
    <property type="match status" value="1"/>
</dbReference>
<comment type="similarity">
    <text evidence="2">Belongs to the type IB topoisomerase family.</text>
</comment>
<protein>
    <recommendedName>
        <fullName evidence="4">DNA topoisomerase 1</fullName>
        <ecNumber evidence="3">5.6.2.1</ecNumber>
    </recommendedName>
    <alternativeName>
        <fullName evidence="8">DNA topoisomerase I</fullName>
    </alternativeName>
</protein>
<feature type="domain" description="DNA topoisomerase I eukaryotic-type" evidence="11">
    <location>
        <begin position="19"/>
        <end position="232"/>
    </location>
</feature>
<sequence length="284" mass="33908">MWEKNQQPVGNYKIEPLGLFRGLGEHPKMGRVKKRINPEDIIINIGRETQIPKPPEGHHWKEVRHDNKQDERDRQKYEKARKLHRFIDKIRENYQTDWKNKEMRIHQRVVALYFICKLPRHVGKEKYEDETDTVDCCSLRVEHIKLFEKINTIGENVVEFDFLGKDSIRYTNKVSVELRGNKNLKLFMENKNDDDDLFDPLGREENKDIALGTSKLNYLDPRISVAWRKKWDVPIEEIYSKTQHDKLLWAVDMATADYHFYNYEGEIVLHNVDDEGQQRDSDDE</sequence>
<accession>A0A818DEB1</accession>
<dbReference type="SMART" id="SM00435">
    <property type="entry name" value="TOPEUc"/>
    <property type="match status" value="1"/>
</dbReference>
<dbReference type="GO" id="GO:0005730">
    <property type="term" value="C:nucleolus"/>
    <property type="evidence" value="ECO:0007669"/>
    <property type="project" value="TreeGrafter"/>
</dbReference>
<dbReference type="SUPFAM" id="SSF56741">
    <property type="entry name" value="Eukaryotic DNA topoisomerase I, N-terminal DNA-binding fragment"/>
    <property type="match status" value="1"/>
</dbReference>
<dbReference type="GO" id="GO:0005694">
    <property type="term" value="C:chromosome"/>
    <property type="evidence" value="ECO:0007669"/>
    <property type="project" value="InterPro"/>
</dbReference>
<evidence type="ECO:0000256" key="6">
    <source>
        <dbReference type="ARBA" id="ARBA00023125"/>
    </source>
</evidence>
<evidence type="ECO:0000256" key="10">
    <source>
        <dbReference type="SAM" id="MobiDB-lite"/>
    </source>
</evidence>
<evidence type="ECO:0000256" key="7">
    <source>
        <dbReference type="ARBA" id="ARBA00023235"/>
    </source>
</evidence>
<dbReference type="GO" id="GO:0007059">
    <property type="term" value="P:chromosome segregation"/>
    <property type="evidence" value="ECO:0007669"/>
    <property type="project" value="TreeGrafter"/>
</dbReference>
<dbReference type="PRINTS" id="PR00416">
    <property type="entry name" value="EUTPISMRASEI"/>
</dbReference>
<dbReference type="InterPro" id="IPR014711">
    <property type="entry name" value="TopoI_cat_a-hlx-sub_euk"/>
</dbReference>
<dbReference type="EMBL" id="CAJNYV010001911">
    <property type="protein sequence ID" value="CAF3445264.1"/>
    <property type="molecule type" value="Genomic_DNA"/>
</dbReference>
<evidence type="ECO:0000256" key="2">
    <source>
        <dbReference type="ARBA" id="ARBA00006645"/>
    </source>
</evidence>
<evidence type="ECO:0000256" key="9">
    <source>
        <dbReference type="PROSITE-ProRule" id="PRU01382"/>
    </source>
</evidence>
<keyword evidence="6 9" id="KW-0238">DNA-binding</keyword>
<comment type="caution">
    <text evidence="9">Lacks conserved residue(s) required for the propagation of feature annotation.</text>
</comment>
<evidence type="ECO:0000256" key="5">
    <source>
        <dbReference type="ARBA" id="ARBA00023029"/>
    </source>
</evidence>
<feature type="compositionally biased region" description="Basic and acidic residues" evidence="10">
    <location>
        <begin position="55"/>
        <end position="75"/>
    </location>
</feature>
<dbReference type="GO" id="GO:0006265">
    <property type="term" value="P:DNA topological change"/>
    <property type="evidence" value="ECO:0007669"/>
    <property type="project" value="InterPro"/>
</dbReference>
<evidence type="ECO:0000259" key="11">
    <source>
        <dbReference type="SMART" id="SM00435"/>
    </source>
</evidence>
<dbReference type="Gene3D" id="2.170.11.10">
    <property type="entry name" value="DNA Topoisomerase I, domain 2"/>
    <property type="match status" value="1"/>
</dbReference>
<dbReference type="InterPro" id="IPR018521">
    <property type="entry name" value="TopoIB_AS"/>
</dbReference>
<keyword evidence="5" id="KW-0799">Topoisomerase</keyword>
<dbReference type="Proteomes" id="UP000663865">
    <property type="component" value="Unassembled WGS sequence"/>
</dbReference>
<evidence type="ECO:0000256" key="4">
    <source>
        <dbReference type="ARBA" id="ARBA00019632"/>
    </source>
</evidence>
<dbReference type="Pfam" id="PF01028">
    <property type="entry name" value="Topoisom_I"/>
    <property type="match status" value="1"/>
</dbReference>
<dbReference type="AlphaFoldDB" id="A0A818DEB1"/>
<dbReference type="InterPro" id="IPR036202">
    <property type="entry name" value="TopoI_DNA-bd_euk_N_sf"/>
</dbReference>
<dbReference type="EC" id="5.6.2.1" evidence="3"/>
<evidence type="ECO:0000256" key="3">
    <source>
        <dbReference type="ARBA" id="ARBA00012891"/>
    </source>
</evidence>
<reference evidence="12" key="1">
    <citation type="submission" date="2021-02" db="EMBL/GenBank/DDBJ databases">
        <authorList>
            <person name="Nowell W R."/>
        </authorList>
    </citation>
    <scope>NUCLEOTIDE SEQUENCE</scope>
</reference>
<name>A0A818DEB1_9BILA</name>
<evidence type="ECO:0000256" key="8">
    <source>
        <dbReference type="ARBA" id="ARBA00033297"/>
    </source>
</evidence>
<dbReference type="Pfam" id="PF02919">
    <property type="entry name" value="Topoisom_I_N"/>
    <property type="match status" value="1"/>
</dbReference>
<evidence type="ECO:0000313" key="13">
    <source>
        <dbReference type="Proteomes" id="UP000663865"/>
    </source>
</evidence>
<dbReference type="SUPFAM" id="SSF56349">
    <property type="entry name" value="DNA breaking-rejoining enzymes"/>
    <property type="match status" value="1"/>
</dbReference>
<dbReference type="GO" id="GO:0003677">
    <property type="term" value="F:DNA binding"/>
    <property type="evidence" value="ECO:0007669"/>
    <property type="project" value="UniProtKB-UniRule"/>
</dbReference>
<dbReference type="PROSITE" id="PS52038">
    <property type="entry name" value="TOPO_IB_2"/>
    <property type="match status" value="1"/>
</dbReference>
<dbReference type="Gene3D" id="3.90.15.10">
    <property type="entry name" value="Topoisomerase I, Chain A, domain 3"/>
    <property type="match status" value="1"/>
</dbReference>
<dbReference type="InterPro" id="IPR011010">
    <property type="entry name" value="DNA_brk_join_enz"/>
</dbReference>
<comment type="catalytic activity">
    <reaction evidence="1">
        <text>ATP-independent breakage of single-stranded DNA, followed by passage and rejoining.</text>
        <dbReference type="EC" id="5.6.2.1"/>
    </reaction>
</comment>
<gene>
    <name evidence="12" type="ORF">KIK155_LOCUS11976</name>
</gene>
<keyword evidence="7" id="KW-0413">Isomerase</keyword>
<dbReference type="GO" id="GO:0003917">
    <property type="term" value="F:DNA topoisomerase type I (single strand cut, ATP-independent) activity"/>
    <property type="evidence" value="ECO:0007669"/>
    <property type="project" value="UniProtKB-EC"/>
</dbReference>
<dbReference type="PANTHER" id="PTHR10290">
    <property type="entry name" value="DNA TOPOISOMERASE I"/>
    <property type="match status" value="1"/>
</dbReference>
<dbReference type="InterPro" id="IPR013500">
    <property type="entry name" value="TopoI_cat_euk"/>
</dbReference>
<dbReference type="GO" id="GO:0006260">
    <property type="term" value="P:DNA replication"/>
    <property type="evidence" value="ECO:0007669"/>
    <property type="project" value="TreeGrafter"/>
</dbReference>
<dbReference type="InterPro" id="IPR013030">
    <property type="entry name" value="DNA_topo_DNA_db_N_dom2"/>
</dbReference>
<feature type="region of interest" description="Disordered" evidence="10">
    <location>
        <begin position="47"/>
        <end position="75"/>
    </location>
</feature>
<comment type="caution">
    <text evidence="12">The sequence shown here is derived from an EMBL/GenBank/DDBJ whole genome shotgun (WGS) entry which is preliminary data.</text>
</comment>
<evidence type="ECO:0000313" key="12">
    <source>
        <dbReference type="EMBL" id="CAF3445264.1"/>
    </source>
</evidence>
<dbReference type="InterPro" id="IPR001631">
    <property type="entry name" value="TopoI"/>
</dbReference>
<dbReference type="InterPro" id="IPR008336">
    <property type="entry name" value="TopoI_DNA-bd_euk"/>
</dbReference>
<dbReference type="InterPro" id="IPR051062">
    <property type="entry name" value="Topoisomerase_IB"/>
</dbReference>
<organism evidence="12 13">
    <name type="scientific">Rotaria socialis</name>
    <dbReference type="NCBI Taxonomy" id="392032"/>
    <lineage>
        <taxon>Eukaryota</taxon>
        <taxon>Metazoa</taxon>
        <taxon>Spiralia</taxon>
        <taxon>Gnathifera</taxon>
        <taxon>Rotifera</taxon>
        <taxon>Eurotatoria</taxon>
        <taxon>Bdelloidea</taxon>
        <taxon>Philodinida</taxon>
        <taxon>Philodinidae</taxon>
        <taxon>Rotaria</taxon>
    </lineage>
</organism>
<dbReference type="PANTHER" id="PTHR10290:SF3">
    <property type="entry name" value="DNA TOPOISOMERASE 1"/>
    <property type="match status" value="1"/>
</dbReference>
<proteinExistence type="inferred from homology"/>
<evidence type="ECO:0000256" key="1">
    <source>
        <dbReference type="ARBA" id="ARBA00000213"/>
    </source>
</evidence>